<name>A0A6G9RW53_9VIRU</name>
<keyword evidence="1 4" id="KW-0696">RNA-directed RNA polymerase</keyword>
<dbReference type="InterPro" id="IPR043502">
    <property type="entry name" value="DNA/RNA_pol_sf"/>
</dbReference>
<dbReference type="Pfam" id="PF05919">
    <property type="entry name" value="Mitovir_RNA_pol"/>
    <property type="match status" value="1"/>
</dbReference>
<organism evidence="4">
    <name type="scientific">Plasmopara viticola lesion associated mitovirus 29</name>
    <dbReference type="NCBI Taxonomy" id="2719455"/>
    <lineage>
        <taxon>Viruses</taxon>
        <taxon>Riboviria</taxon>
        <taxon>Orthornavirae</taxon>
        <taxon>Lenarviricota</taxon>
        <taxon>Howeltoviricetes</taxon>
        <taxon>Cryppavirales</taxon>
        <taxon>Mitoviridae</taxon>
        <taxon>Mitovirus</taxon>
    </lineage>
</organism>
<dbReference type="InterPro" id="IPR008686">
    <property type="entry name" value="RNA_pol_mitovir"/>
</dbReference>
<dbReference type="PANTHER" id="PTHR34456">
    <property type="entry name" value="MITOVIRUS RNA-DEPENDENT RNA POLYMERASE"/>
    <property type="match status" value="1"/>
</dbReference>
<evidence type="ECO:0000256" key="3">
    <source>
        <dbReference type="ARBA" id="ARBA00022695"/>
    </source>
</evidence>
<keyword evidence="3" id="KW-0548">Nucleotidyltransferase</keyword>
<keyword evidence="2" id="KW-0808">Transferase</keyword>
<evidence type="ECO:0000256" key="1">
    <source>
        <dbReference type="ARBA" id="ARBA00022484"/>
    </source>
</evidence>
<proteinExistence type="predicted"/>
<dbReference type="PANTHER" id="PTHR34456:SF13">
    <property type="entry name" value="REVERSE TRANSCRIPTASE DOMAIN-CONTAINING PROTEIN"/>
    <property type="match status" value="1"/>
</dbReference>
<accession>A0A6G9RW53</accession>
<dbReference type="SUPFAM" id="SSF56672">
    <property type="entry name" value="DNA/RNA polymerases"/>
    <property type="match status" value="1"/>
</dbReference>
<evidence type="ECO:0000256" key="2">
    <source>
        <dbReference type="ARBA" id="ARBA00022679"/>
    </source>
</evidence>
<evidence type="ECO:0000313" key="4">
    <source>
        <dbReference type="EMBL" id="QIR30252.1"/>
    </source>
</evidence>
<dbReference type="EMBL" id="MN539790">
    <property type="protein sequence ID" value="QIR30252.1"/>
    <property type="molecule type" value="Genomic_RNA"/>
</dbReference>
<sequence length="760" mass="87098">MCKYMKGVSMYIMQFVSSDKKHSYINSCTYGMPISLTRSGIPRILPTYFRREIRNGNMIIIKYILTILNLYRVLPYKGKVKLSTITDPFKGVIPIGLIKFIPLFLKELRLKPFVWEWKPFVLSSAGPIKLSVLGTYKEKDPKTKEIKTCFISKGNSTAAFLPSLVSLYSSPLWKDILWFFLNCPSSVSYQDVFDELTNLSRGLLLTQWGQSVKDSSLGSLAFKDEPGKVRVFAMVDCITQWVLNPLHKFLFDTLSKIEKEWGTDATFDQNAGVKRLQQLMKDCKGTYSFDLTAATDRLPLQLQRDLLNNIVPKLGDHWSSLLVGRSYSSPSGEALSYNCGQPMGALSSWAMLALTHHLLVQYSYYLVVSKNLSLYGSKYSWFKNYLVLGDDLVICDSNVAKQYLRLMKQIDVGINMSKSLVSPSRKVAEFAKRFITPDFDLSPWSLKEYTSFYTGWASIISNLKARDISFIPFLRLIGIGSKAAGHSYDIKWGSKISIKNLYLLIFRFSKFEVKDLFRGFRQYVTMVCWKTVADKLTFLSGIKTVLRRTITEPSIQLVSMLDLKVLSSHELIQLRRFSHYCLDWMVMFSNKPPVVDGNFFNYGDPRRGDLIDPSVYVPVVEQLELSLYRIFSFSPLWKDLCYGSKETVSSIEKKAAFTPYATITNVDDYLKFVLDSPKLWFENPNLTEALRPKTITHIFKAVPSEDPKLAYVKSASDLSKYIGIWESTYQWKIPIYNQSLKMISPPPKKRVLPLWMRAGR</sequence>
<reference evidence="4" key="1">
    <citation type="journal article" date="2020" name="Virus Evol.">
        <title>Analysis of the virome associated to grapevine downy mildew lesions reveals new mycovirus lineages.</title>
        <authorList>
            <person name="Chiapello M."/>
            <person name="Rodriguez-Romero J."/>
            <person name="Ayllon M.A."/>
            <person name="Turina M."/>
        </authorList>
    </citation>
    <scope>NUCLEOTIDE SEQUENCE</scope>
    <source>
        <strain evidence="4">DMG-B_DN52558</strain>
    </source>
</reference>
<protein>
    <submittedName>
        <fullName evidence="4">RNA-dependent RNA polymerase</fullName>
    </submittedName>
</protein>
<dbReference type="GO" id="GO:0003968">
    <property type="term" value="F:RNA-directed RNA polymerase activity"/>
    <property type="evidence" value="ECO:0007669"/>
    <property type="project" value="UniProtKB-KW"/>
</dbReference>